<evidence type="ECO:0000313" key="2">
    <source>
        <dbReference type="EnsemblPlants" id="Bo4g125270.1"/>
    </source>
</evidence>
<proteinExistence type="predicted"/>
<dbReference type="AlphaFoldDB" id="A0A0D3BYH1"/>
<name>A0A0D3BYH1_BRAOL</name>
<sequence length="74" mass="8712">MDSGSRTYGNTTLVHRQVQSHRFSHYRTRRSSSPRTPKRSLARITIPRRAHEVYTTDSGRCTPSGDNFHRNRRR</sequence>
<keyword evidence="3" id="KW-1185">Reference proteome</keyword>
<organism evidence="2 3">
    <name type="scientific">Brassica oleracea var. oleracea</name>
    <dbReference type="NCBI Taxonomy" id="109376"/>
    <lineage>
        <taxon>Eukaryota</taxon>
        <taxon>Viridiplantae</taxon>
        <taxon>Streptophyta</taxon>
        <taxon>Embryophyta</taxon>
        <taxon>Tracheophyta</taxon>
        <taxon>Spermatophyta</taxon>
        <taxon>Magnoliopsida</taxon>
        <taxon>eudicotyledons</taxon>
        <taxon>Gunneridae</taxon>
        <taxon>Pentapetalae</taxon>
        <taxon>rosids</taxon>
        <taxon>malvids</taxon>
        <taxon>Brassicales</taxon>
        <taxon>Brassicaceae</taxon>
        <taxon>Brassiceae</taxon>
        <taxon>Brassica</taxon>
    </lineage>
</organism>
<feature type="region of interest" description="Disordered" evidence="1">
    <location>
        <begin position="18"/>
        <end position="74"/>
    </location>
</feature>
<reference evidence="2" key="2">
    <citation type="submission" date="2015-03" db="UniProtKB">
        <authorList>
            <consortium name="EnsemblPlants"/>
        </authorList>
    </citation>
    <scope>IDENTIFICATION</scope>
</reference>
<reference evidence="2 3" key="1">
    <citation type="journal article" date="2014" name="Genome Biol.">
        <title>Transcriptome and methylome profiling reveals relics of genome dominance in the mesopolyploid Brassica oleracea.</title>
        <authorList>
            <person name="Parkin I.A."/>
            <person name="Koh C."/>
            <person name="Tang H."/>
            <person name="Robinson S.J."/>
            <person name="Kagale S."/>
            <person name="Clarke W.E."/>
            <person name="Town C.D."/>
            <person name="Nixon J."/>
            <person name="Krishnakumar V."/>
            <person name="Bidwell S.L."/>
            <person name="Denoeud F."/>
            <person name="Belcram H."/>
            <person name="Links M.G."/>
            <person name="Just J."/>
            <person name="Clarke C."/>
            <person name="Bender T."/>
            <person name="Huebert T."/>
            <person name="Mason A.S."/>
            <person name="Pires J.C."/>
            <person name="Barker G."/>
            <person name="Moore J."/>
            <person name="Walley P.G."/>
            <person name="Manoli S."/>
            <person name="Batley J."/>
            <person name="Edwards D."/>
            <person name="Nelson M.N."/>
            <person name="Wang X."/>
            <person name="Paterson A.H."/>
            <person name="King G."/>
            <person name="Bancroft I."/>
            <person name="Chalhoub B."/>
            <person name="Sharpe A.G."/>
        </authorList>
    </citation>
    <scope>NUCLEOTIDE SEQUENCE</scope>
    <source>
        <strain evidence="2 3">cv. TO1000</strain>
    </source>
</reference>
<dbReference type="Proteomes" id="UP000032141">
    <property type="component" value="Chromosome C4"/>
</dbReference>
<evidence type="ECO:0000313" key="3">
    <source>
        <dbReference type="Proteomes" id="UP000032141"/>
    </source>
</evidence>
<feature type="compositionally biased region" description="Polar residues" evidence="1">
    <location>
        <begin position="55"/>
        <end position="65"/>
    </location>
</feature>
<protein>
    <submittedName>
        <fullName evidence="2">Uncharacterized protein</fullName>
    </submittedName>
</protein>
<accession>A0A0D3BYH1</accession>
<feature type="compositionally biased region" description="Basic residues" evidence="1">
    <location>
        <begin position="18"/>
        <end position="41"/>
    </location>
</feature>
<dbReference type="EnsemblPlants" id="Bo4g125270.1">
    <property type="protein sequence ID" value="Bo4g125270.1"/>
    <property type="gene ID" value="Bo4g125270"/>
</dbReference>
<dbReference type="HOGENOM" id="CLU_2691199_0_0_1"/>
<evidence type="ECO:0000256" key="1">
    <source>
        <dbReference type="SAM" id="MobiDB-lite"/>
    </source>
</evidence>
<dbReference type="Gramene" id="Bo4g125270.1">
    <property type="protein sequence ID" value="Bo4g125270.1"/>
    <property type="gene ID" value="Bo4g125270"/>
</dbReference>